<reference evidence="11" key="1">
    <citation type="submission" date="2020-09" db="EMBL/GenBank/DDBJ databases">
        <title>Pelagicoccus enzymogenes sp. nov. with an EPS production, isolated from marine sediment.</title>
        <authorList>
            <person name="Feng X."/>
        </authorList>
    </citation>
    <scope>NUCLEOTIDE SEQUENCE</scope>
    <source>
        <strain evidence="11">NFK12</strain>
    </source>
</reference>
<dbReference type="InterPro" id="IPR022691">
    <property type="entry name" value="Tscrpt_elong_fac_GreA/B_N"/>
</dbReference>
<comment type="function">
    <text evidence="6 8">Necessary for efficient RNA polymerase transcription elongation past template-encoded arresting sites. The arresting sites in DNA have the property of trapping a certain fraction of elongating RNA polymerases that pass through, resulting in locked ternary complexes. Cleavage of the nascent transcript by cleavage factors such as GreA or GreB allows the resumption of elongation from the new 3'terminus. GreA releases sequences of 2 to 3 nucleotides.</text>
</comment>
<feature type="domain" description="Transcription elongation factor GreA/GreB C-terminal" evidence="9">
    <location>
        <begin position="538"/>
        <end position="610"/>
    </location>
</feature>
<dbReference type="FunFam" id="1.10.287.180:FF:000001">
    <property type="entry name" value="Transcription elongation factor GreA"/>
    <property type="match status" value="1"/>
</dbReference>
<dbReference type="PANTHER" id="PTHR30437">
    <property type="entry name" value="TRANSCRIPTION ELONGATION FACTOR GREA"/>
    <property type="match status" value="1"/>
</dbReference>
<dbReference type="EMBL" id="JACYFG010000051">
    <property type="protein sequence ID" value="MBD5782149.1"/>
    <property type="molecule type" value="Genomic_DNA"/>
</dbReference>
<sequence length="616" mass="69090">MNEEAVLEIISRKPELKAAKAKLEAMQPGNYCIHQSWGFGQIKDYDAPENKLIIDFEGKEGHRMDPGFCVNTMQVLLPDHVLVQKELEPAAVEELIAKEPAQLIVNLLKQYPNNAASTAEIESVLARVIGPIKYKKWWTATKKLLAKDPRISVPARKTGMYVLRDEPVTLEEELIEDYNSTQSAKRRVAIAEALLDTVGDKLEEHRDQLGLILHTLATAVRESNQLTSAEKLKGAWIRNDIARLLEIDVETFEPSVVQILSDIDGLDQLIDELPTNSQGRALKAIKASHPADWKEICFSLLKNSSGKFTTDSVNFLVENGFADEIKETFVRWQTEQNLKEPVLLWIVKNRGSKKYSDLVHDMIQPRLLNSIFFAIDYEALQSSTSRRIPLADILSDDKELIPDLLATADAETARDLANNLLLNQGFEELTKKSLLARFIKLFPGVQSLLESDETQESQGLMVSKESYERAVAEFDEIVTKKIPENSQAIAEARELGDLKENSEYKMAKQDQQVLMSRRNLLEADIKRAQITDFTSATTETVGIGNIVTLKDSDGNEVTYTLLGAWDGDPDNMIISYLTPLGKSMLGKRIGDEITVTVDSNESKLTITDITRYIDAK</sequence>
<evidence type="ECO:0000256" key="1">
    <source>
        <dbReference type="ARBA" id="ARBA00008213"/>
    </source>
</evidence>
<keyword evidence="12" id="KW-1185">Reference proteome</keyword>
<evidence type="ECO:0000256" key="4">
    <source>
        <dbReference type="ARBA" id="ARBA00023125"/>
    </source>
</evidence>
<keyword evidence="11" id="KW-0648">Protein biosynthesis</keyword>
<dbReference type="SUPFAM" id="SSF46557">
    <property type="entry name" value="GreA transcript cleavage protein, N-terminal domain"/>
    <property type="match status" value="1"/>
</dbReference>
<gene>
    <name evidence="8" type="primary">greA</name>
    <name evidence="11" type="ORF">IEN85_21805</name>
</gene>
<evidence type="ECO:0000259" key="9">
    <source>
        <dbReference type="Pfam" id="PF01272"/>
    </source>
</evidence>
<dbReference type="Gene3D" id="3.10.50.30">
    <property type="entry name" value="Transcription elongation factor, GreA/GreB, C-terminal domain"/>
    <property type="match status" value="1"/>
</dbReference>
<evidence type="ECO:0000259" key="10">
    <source>
        <dbReference type="Pfam" id="PF03449"/>
    </source>
</evidence>
<dbReference type="Proteomes" id="UP000622317">
    <property type="component" value="Unassembled WGS sequence"/>
</dbReference>
<keyword evidence="3 8" id="KW-0805">Transcription regulation</keyword>
<keyword evidence="5 8" id="KW-0804">Transcription</keyword>
<dbReference type="HAMAP" id="MF_00105">
    <property type="entry name" value="GreA_GreB"/>
    <property type="match status" value="1"/>
</dbReference>
<evidence type="ECO:0000313" key="12">
    <source>
        <dbReference type="Proteomes" id="UP000622317"/>
    </source>
</evidence>
<dbReference type="Pfam" id="PF03449">
    <property type="entry name" value="GreA_GreB_N"/>
    <property type="match status" value="1"/>
</dbReference>
<accession>A0A927FD07</accession>
<dbReference type="GO" id="GO:0070063">
    <property type="term" value="F:RNA polymerase binding"/>
    <property type="evidence" value="ECO:0007669"/>
    <property type="project" value="InterPro"/>
</dbReference>
<dbReference type="GO" id="GO:0003746">
    <property type="term" value="F:translation elongation factor activity"/>
    <property type="evidence" value="ECO:0007669"/>
    <property type="project" value="UniProtKB-KW"/>
</dbReference>
<dbReference type="GO" id="GO:0006354">
    <property type="term" value="P:DNA-templated transcription elongation"/>
    <property type="evidence" value="ECO:0007669"/>
    <property type="project" value="TreeGrafter"/>
</dbReference>
<dbReference type="AlphaFoldDB" id="A0A927FD07"/>
<dbReference type="PANTHER" id="PTHR30437:SF4">
    <property type="entry name" value="TRANSCRIPTION ELONGATION FACTOR GREA"/>
    <property type="match status" value="1"/>
</dbReference>
<dbReference type="InterPro" id="IPR036805">
    <property type="entry name" value="Tscrpt_elong_fac_GreA/B_N_sf"/>
</dbReference>
<organism evidence="11 12">
    <name type="scientific">Pelagicoccus enzymogenes</name>
    <dbReference type="NCBI Taxonomy" id="2773457"/>
    <lineage>
        <taxon>Bacteria</taxon>
        <taxon>Pseudomonadati</taxon>
        <taxon>Verrucomicrobiota</taxon>
        <taxon>Opitutia</taxon>
        <taxon>Puniceicoccales</taxon>
        <taxon>Pelagicoccaceae</taxon>
        <taxon>Pelagicoccus</taxon>
    </lineage>
</organism>
<comment type="caution">
    <text evidence="11">The sequence shown here is derived from an EMBL/GenBank/DDBJ whole genome shotgun (WGS) entry which is preliminary data.</text>
</comment>
<protein>
    <recommendedName>
        <fullName evidence="2 8">Transcription elongation factor GreA</fullName>
    </recommendedName>
    <alternativeName>
        <fullName evidence="7 8">Transcript cleavage factor GreA</fullName>
    </alternativeName>
</protein>
<keyword evidence="4 8" id="KW-0238">DNA-binding</keyword>
<evidence type="ECO:0000256" key="5">
    <source>
        <dbReference type="ARBA" id="ARBA00023163"/>
    </source>
</evidence>
<dbReference type="InterPro" id="IPR023459">
    <property type="entry name" value="Tscrpt_elong_fac_GreA/B_fam"/>
</dbReference>
<name>A0A927FD07_9BACT</name>
<evidence type="ECO:0000256" key="6">
    <source>
        <dbReference type="ARBA" id="ARBA00024916"/>
    </source>
</evidence>
<evidence type="ECO:0000313" key="11">
    <source>
        <dbReference type="EMBL" id="MBD5782149.1"/>
    </source>
</evidence>
<dbReference type="SUPFAM" id="SSF54534">
    <property type="entry name" value="FKBP-like"/>
    <property type="match status" value="1"/>
</dbReference>
<dbReference type="Gene3D" id="1.10.287.180">
    <property type="entry name" value="Transcription elongation factor, GreA/GreB, N-terminal domain"/>
    <property type="match status" value="1"/>
</dbReference>
<feature type="domain" description="Transcription elongation factor GreA/GreB N-terminal" evidence="10">
    <location>
        <begin position="461"/>
        <end position="530"/>
    </location>
</feature>
<evidence type="ECO:0000256" key="8">
    <source>
        <dbReference type="HAMAP-Rule" id="MF_00105"/>
    </source>
</evidence>
<dbReference type="GO" id="GO:0032784">
    <property type="term" value="P:regulation of DNA-templated transcription elongation"/>
    <property type="evidence" value="ECO:0007669"/>
    <property type="project" value="UniProtKB-UniRule"/>
</dbReference>
<comment type="similarity">
    <text evidence="1 8">Belongs to the GreA/GreB family.</text>
</comment>
<evidence type="ECO:0000256" key="3">
    <source>
        <dbReference type="ARBA" id="ARBA00023015"/>
    </source>
</evidence>
<dbReference type="RefSeq" id="WP_191619214.1">
    <property type="nucleotide sequence ID" value="NZ_JACYFG010000051.1"/>
</dbReference>
<dbReference type="GO" id="GO:0003677">
    <property type="term" value="F:DNA binding"/>
    <property type="evidence" value="ECO:0007669"/>
    <property type="project" value="UniProtKB-UniRule"/>
</dbReference>
<dbReference type="InterPro" id="IPR036953">
    <property type="entry name" value="GreA/GreB_C_sf"/>
</dbReference>
<proteinExistence type="inferred from homology"/>
<keyword evidence="11" id="KW-0251">Elongation factor</keyword>
<dbReference type="InterPro" id="IPR028624">
    <property type="entry name" value="Tscrpt_elong_fac_GreA/B"/>
</dbReference>
<dbReference type="Pfam" id="PF01272">
    <property type="entry name" value="GreA_GreB"/>
    <property type="match status" value="1"/>
</dbReference>
<evidence type="ECO:0000256" key="2">
    <source>
        <dbReference type="ARBA" id="ARBA00013729"/>
    </source>
</evidence>
<evidence type="ECO:0000256" key="7">
    <source>
        <dbReference type="ARBA" id="ARBA00030776"/>
    </source>
</evidence>
<dbReference type="InterPro" id="IPR001437">
    <property type="entry name" value="Tscrpt_elong_fac_GreA/B_C"/>
</dbReference>